<dbReference type="PANTHER" id="PTHR10039">
    <property type="entry name" value="AMELOGENIN"/>
    <property type="match status" value="1"/>
</dbReference>
<dbReference type="PROSITE" id="PS50297">
    <property type="entry name" value="ANK_REP_REGION"/>
    <property type="match status" value="3"/>
</dbReference>
<name>A0A0A1TDU8_9HYPO</name>
<dbReference type="InterPro" id="IPR054471">
    <property type="entry name" value="GPIID_WHD"/>
</dbReference>
<feature type="domain" description="NWD NACHT-NTPase N-terminal" evidence="4">
    <location>
        <begin position="73"/>
        <end position="294"/>
    </location>
</feature>
<feature type="region of interest" description="Disordered" evidence="3">
    <location>
        <begin position="1"/>
        <end position="42"/>
    </location>
</feature>
<evidence type="ECO:0000259" key="4">
    <source>
        <dbReference type="Pfam" id="PF17100"/>
    </source>
</evidence>
<dbReference type="HOGENOM" id="CLU_000288_34_7_1"/>
<reference evidence="8 9" key="1">
    <citation type="journal article" date="2015" name="Genome Announc.">
        <title>Draft Genome Sequence and Gene Annotation of the Entomopathogenic Fungus Verticillium hemipterigenum.</title>
        <authorList>
            <person name="Horn F."/>
            <person name="Habel A."/>
            <person name="Scharf D.H."/>
            <person name="Dworschak J."/>
            <person name="Brakhage A.A."/>
            <person name="Guthke R."/>
            <person name="Hertweck C."/>
            <person name="Linde J."/>
        </authorList>
    </citation>
    <scope>NUCLEOTIDE SEQUENCE [LARGE SCALE GENOMIC DNA]</scope>
</reference>
<evidence type="ECO:0000259" key="7">
    <source>
        <dbReference type="Pfam" id="PF24883"/>
    </source>
</evidence>
<dbReference type="Pfam" id="PF23239">
    <property type="entry name" value="DUF7069"/>
    <property type="match status" value="1"/>
</dbReference>
<evidence type="ECO:0000259" key="6">
    <source>
        <dbReference type="Pfam" id="PF23239"/>
    </source>
</evidence>
<dbReference type="SUPFAM" id="SSF48403">
    <property type="entry name" value="Ankyrin repeat"/>
    <property type="match status" value="1"/>
</dbReference>
<dbReference type="Pfam" id="PF24883">
    <property type="entry name" value="NPHP3_N"/>
    <property type="match status" value="1"/>
</dbReference>
<feature type="repeat" description="ANK" evidence="2">
    <location>
        <begin position="918"/>
        <end position="950"/>
    </location>
</feature>
<dbReference type="Pfam" id="PF12796">
    <property type="entry name" value="Ank_2"/>
    <property type="match status" value="2"/>
</dbReference>
<dbReference type="Pfam" id="PF17100">
    <property type="entry name" value="NACHT_N"/>
    <property type="match status" value="1"/>
</dbReference>
<dbReference type="InterPro" id="IPR036770">
    <property type="entry name" value="Ankyrin_rpt-contain_sf"/>
</dbReference>
<dbReference type="EMBL" id="CDHN01000002">
    <property type="protein sequence ID" value="CEJ87062.1"/>
    <property type="molecule type" value="Genomic_DNA"/>
</dbReference>
<dbReference type="InterPro" id="IPR027417">
    <property type="entry name" value="P-loop_NTPase"/>
</dbReference>
<evidence type="ECO:0000256" key="1">
    <source>
        <dbReference type="ARBA" id="ARBA00022737"/>
    </source>
</evidence>
<gene>
    <name evidence="8" type="ORF">VHEMI04290</name>
</gene>
<feature type="repeat" description="ANK" evidence="2">
    <location>
        <begin position="885"/>
        <end position="917"/>
    </location>
</feature>
<evidence type="ECO:0000256" key="2">
    <source>
        <dbReference type="PROSITE-ProRule" id="PRU00023"/>
    </source>
</evidence>
<feature type="domain" description="GPI inositol-deacylase winged helix" evidence="5">
    <location>
        <begin position="667"/>
        <end position="754"/>
    </location>
</feature>
<organism evidence="8 9">
    <name type="scientific">[Torrubiella] hemipterigena</name>
    <dbReference type="NCBI Taxonomy" id="1531966"/>
    <lineage>
        <taxon>Eukaryota</taxon>
        <taxon>Fungi</taxon>
        <taxon>Dikarya</taxon>
        <taxon>Ascomycota</taxon>
        <taxon>Pezizomycotina</taxon>
        <taxon>Sordariomycetes</taxon>
        <taxon>Hypocreomycetidae</taxon>
        <taxon>Hypocreales</taxon>
        <taxon>Clavicipitaceae</taxon>
        <taxon>Clavicipitaceae incertae sedis</taxon>
        <taxon>'Torrubiella' clade</taxon>
    </lineage>
</organism>
<evidence type="ECO:0000256" key="3">
    <source>
        <dbReference type="SAM" id="MobiDB-lite"/>
    </source>
</evidence>
<dbReference type="AlphaFoldDB" id="A0A0A1TDU8"/>
<dbReference type="SMART" id="SM00248">
    <property type="entry name" value="ANK"/>
    <property type="match status" value="4"/>
</dbReference>
<feature type="domain" description="DUF7069" evidence="6">
    <location>
        <begin position="585"/>
        <end position="639"/>
    </location>
</feature>
<feature type="domain" description="Nephrocystin 3-like N-terminal" evidence="7">
    <location>
        <begin position="386"/>
        <end position="553"/>
    </location>
</feature>
<feature type="repeat" description="ANK" evidence="2">
    <location>
        <begin position="984"/>
        <end position="1016"/>
    </location>
</feature>
<dbReference type="Proteomes" id="UP000039046">
    <property type="component" value="Unassembled WGS sequence"/>
</dbReference>
<feature type="repeat" description="ANK" evidence="2">
    <location>
        <begin position="951"/>
        <end position="983"/>
    </location>
</feature>
<evidence type="ECO:0000313" key="9">
    <source>
        <dbReference type="Proteomes" id="UP000039046"/>
    </source>
</evidence>
<dbReference type="InterPro" id="IPR031359">
    <property type="entry name" value="NACHT_N"/>
</dbReference>
<keyword evidence="1" id="KW-0677">Repeat</keyword>
<protein>
    <submittedName>
        <fullName evidence="8">Uncharacterized protein</fullName>
    </submittedName>
</protein>
<accession>A0A0A1TDU8</accession>
<evidence type="ECO:0000313" key="8">
    <source>
        <dbReference type="EMBL" id="CEJ87062.1"/>
    </source>
</evidence>
<dbReference type="Pfam" id="PF22939">
    <property type="entry name" value="WHD_GPIID"/>
    <property type="match status" value="1"/>
</dbReference>
<dbReference type="STRING" id="1531966.A0A0A1TDU8"/>
<keyword evidence="2" id="KW-0040">ANK repeat</keyword>
<dbReference type="InterPro" id="IPR002110">
    <property type="entry name" value="Ankyrin_rpt"/>
</dbReference>
<dbReference type="PANTHER" id="PTHR10039:SF16">
    <property type="entry name" value="GPI INOSITOL-DEACYLASE"/>
    <property type="match status" value="1"/>
</dbReference>
<dbReference type="OrthoDB" id="4959772at2759"/>
<dbReference type="Gene3D" id="3.40.50.300">
    <property type="entry name" value="P-loop containing nucleotide triphosphate hydrolases"/>
    <property type="match status" value="1"/>
</dbReference>
<keyword evidence="9" id="KW-1185">Reference proteome</keyword>
<dbReference type="Gene3D" id="1.25.40.20">
    <property type="entry name" value="Ankyrin repeat-containing domain"/>
    <property type="match status" value="1"/>
</dbReference>
<evidence type="ECO:0000259" key="5">
    <source>
        <dbReference type="Pfam" id="PF22939"/>
    </source>
</evidence>
<proteinExistence type="predicted"/>
<dbReference type="InterPro" id="IPR055497">
    <property type="entry name" value="DUF7069"/>
</dbReference>
<sequence length="1040" mass="118481">MPSIFSRLKRRREQAHMSINVDGPSAPGPGESQVATELHESNTESAIAQPDQALQMTSIEPNSDDSTTEAMQPLWTQAYLKIKVEDAPLMDEYEDVLLKELPQSVNASTSEAEQSIPEHCYLQWMREITDLGLRRMDEKTMKYHIAGNEYVVKRQVAQVSNAVLKLKSFIADAVSSSPAASVAVAGISMLLPLLTNPSTMDDANKSGTTYVISRMQFYIGIEEQLWPKCVTLSGDFRNKLEDDLISLYRAIIVLQIKSVLRFYRYWIKTTARDMARWDDWKTMQEDVKAAEVVVATYFDKLLQLDSRNLLHKLSIQADDNTISFQAILSSVNAIEKDMQMALRQQDNHHREKIMLVLTKEQQDCHQAFKTSVYERHKNINPDRVEGTCRWTLENKHYREWYSNGYNDLLWVSADPGCGKSVLAKSLIDKDLNETSASVCYFFFKDNDEQNGLTTALCAVLHQLFSYQPHLIRHALSAWQQNGDKIQQEEEQLWRIFMAAIADPAFKNTVCIFDALDECRSNDRGSLIKKLEIFYSQAHIAPKQGWLKFLVTSRPYDDIQRQFYQTTQSFPHIHIRGEDENALVHEEISLVIKLRVDELADRLQLDSDIHDRLEQQLLAMEHRTYLWLYLAMDDIETQFRNSLEPGEESIELIPTSVDAAYTKILEHVATDKKHDVELILQIIVTARRPLTIEEMAVALGIAMDHRSQSNRRSALRSQGLAEKIRHLCGLFVFMQDSRIYLIHQTAREFLLRKEKVWSFTQTDGDILLSKICISFLLQEDSTIEKSRKDTGCECFLEYAAVYWVDHARQIPSQIEAQLATQIDQLYDVNTGIFALWCEIYWDEEIVYPEQPQNNSNIIMAAITGHTHTIQRYIQCDPEAINTRSSNITSALYWASVQGYLTIVRLLLDERVDVNAQGGYYGNALQAACSEGYIDIVQLLLDEGADVNVQGGYYGNALQAACCEGYVDIVRLLLDEGADVNVQGGYYDNALQAACSEGHADIVRLLLDEGVDANAEGDKYGTVLIQRLRTPSHSSSDYHPTE</sequence>
<dbReference type="InterPro" id="IPR056884">
    <property type="entry name" value="NPHP3-like_N"/>
</dbReference>
<dbReference type="PROSITE" id="PS50088">
    <property type="entry name" value="ANK_REPEAT"/>
    <property type="match status" value="4"/>
</dbReference>